<comment type="caution">
    <text evidence="3">The sequence shown here is derived from an EMBL/GenBank/DDBJ whole genome shotgun (WGS) entry which is preliminary data.</text>
</comment>
<protein>
    <recommendedName>
        <fullName evidence="5">RNase H type-1 domain-containing protein</fullName>
    </recommendedName>
</protein>
<gene>
    <name evidence="3" type="ORF">SO802_025140</name>
</gene>
<dbReference type="GO" id="GO:0003676">
    <property type="term" value="F:nucleic acid binding"/>
    <property type="evidence" value="ECO:0007669"/>
    <property type="project" value="InterPro"/>
</dbReference>
<dbReference type="InterPro" id="IPR053151">
    <property type="entry name" value="RNase_H-like"/>
</dbReference>
<dbReference type="InterPro" id="IPR036397">
    <property type="entry name" value="RNaseH_sf"/>
</dbReference>
<sequence length="344" mass="38407">MLKIKDVASLEGWNWNLLQMEIPEDVRREIQATPFSCVARNKDKLAWKPSPKGSFDLRSAYLLASEPLPDPAFQGKWIWKLDTLPRIKTFIWKCTHQSIRVRDCLQARGLQVDNFCPHCHNSPESILHTLQDCMFSRQFGLCLIVEIKLPEAQGKLLGTKPLCLLFGQFGRAGISCGWLKVNTDGSSMGNPGLAGGGGLLRDENGSWIGGFSRRIDIANSFTAELWALRDGLLLCWQMNVQAVVIELDASAIVDAFNHQSVANTIVSSIMDDCKLLIDQIPHTSIRHVYREANRSADWLANFGLNLDSDFELLTGPPVDFISVLEADSRGLYCDRQCIDPAFVS</sequence>
<accession>A0AAW2BVV3</accession>
<dbReference type="Pfam" id="PF13456">
    <property type="entry name" value="RVT_3"/>
    <property type="match status" value="1"/>
</dbReference>
<dbReference type="SUPFAM" id="SSF53098">
    <property type="entry name" value="Ribonuclease H-like"/>
    <property type="match status" value="1"/>
</dbReference>
<reference evidence="3 4" key="1">
    <citation type="submission" date="2024-01" db="EMBL/GenBank/DDBJ databases">
        <title>A telomere-to-telomere, gap-free genome of sweet tea (Lithocarpus litseifolius).</title>
        <authorList>
            <person name="Zhou J."/>
        </authorList>
    </citation>
    <scope>NUCLEOTIDE SEQUENCE [LARGE SCALE GENOMIC DNA]</scope>
    <source>
        <strain evidence="3">Zhou-2022a</strain>
        <tissue evidence="3">Leaf</tissue>
    </source>
</reference>
<dbReference type="Pfam" id="PF13966">
    <property type="entry name" value="zf-RVT"/>
    <property type="match status" value="1"/>
</dbReference>
<organism evidence="3 4">
    <name type="scientific">Lithocarpus litseifolius</name>
    <dbReference type="NCBI Taxonomy" id="425828"/>
    <lineage>
        <taxon>Eukaryota</taxon>
        <taxon>Viridiplantae</taxon>
        <taxon>Streptophyta</taxon>
        <taxon>Embryophyta</taxon>
        <taxon>Tracheophyta</taxon>
        <taxon>Spermatophyta</taxon>
        <taxon>Magnoliopsida</taxon>
        <taxon>eudicotyledons</taxon>
        <taxon>Gunneridae</taxon>
        <taxon>Pentapetalae</taxon>
        <taxon>rosids</taxon>
        <taxon>fabids</taxon>
        <taxon>Fagales</taxon>
        <taxon>Fagaceae</taxon>
        <taxon>Lithocarpus</taxon>
    </lineage>
</organism>
<dbReference type="PANTHER" id="PTHR47723:SF19">
    <property type="entry name" value="POLYNUCLEOTIDYL TRANSFERASE, RIBONUCLEASE H-LIKE SUPERFAMILY PROTEIN"/>
    <property type="match status" value="1"/>
</dbReference>
<keyword evidence="4" id="KW-1185">Reference proteome</keyword>
<dbReference type="Gene3D" id="3.30.420.10">
    <property type="entry name" value="Ribonuclease H-like superfamily/Ribonuclease H"/>
    <property type="match status" value="1"/>
</dbReference>
<dbReference type="InterPro" id="IPR026960">
    <property type="entry name" value="RVT-Znf"/>
</dbReference>
<dbReference type="CDD" id="cd06222">
    <property type="entry name" value="RNase_H_like"/>
    <property type="match status" value="1"/>
</dbReference>
<dbReference type="InterPro" id="IPR044730">
    <property type="entry name" value="RNase_H-like_dom_plant"/>
</dbReference>
<name>A0AAW2BVV3_9ROSI</name>
<dbReference type="EMBL" id="JAZDWU010000009">
    <property type="protein sequence ID" value="KAK9990155.1"/>
    <property type="molecule type" value="Genomic_DNA"/>
</dbReference>
<evidence type="ECO:0000259" key="2">
    <source>
        <dbReference type="Pfam" id="PF13966"/>
    </source>
</evidence>
<evidence type="ECO:0000313" key="3">
    <source>
        <dbReference type="EMBL" id="KAK9990155.1"/>
    </source>
</evidence>
<evidence type="ECO:0000259" key="1">
    <source>
        <dbReference type="Pfam" id="PF13456"/>
    </source>
</evidence>
<dbReference type="Proteomes" id="UP001459277">
    <property type="component" value="Unassembled WGS sequence"/>
</dbReference>
<dbReference type="PANTHER" id="PTHR47723">
    <property type="entry name" value="OS05G0353850 PROTEIN"/>
    <property type="match status" value="1"/>
</dbReference>
<dbReference type="InterPro" id="IPR012337">
    <property type="entry name" value="RNaseH-like_sf"/>
</dbReference>
<evidence type="ECO:0008006" key="5">
    <source>
        <dbReference type="Google" id="ProtNLM"/>
    </source>
</evidence>
<dbReference type="GO" id="GO:0004523">
    <property type="term" value="F:RNA-DNA hybrid ribonuclease activity"/>
    <property type="evidence" value="ECO:0007669"/>
    <property type="project" value="InterPro"/>
</dbReference>
<dbReference type="InterPro" id="IPR002156">
    <property type="entry name" value="RNaseH_domain"/>
</dbReference>
<proteinExistence type="predicted"/>
<feature type="domain" description="RNase H type-1" evidence="1">
    <location>
        <begin position="182"/>
        <end position="302"/>
    </location>
</feature>
<feature type="domain" description="Reverse transcriptase zinc-binding" evidence="2">
    <location>
        <begin position="55"/>
        <end position="138"/>
    </location>
</feature>
<evidence type="ECO:0000313" key="4">
    <source>
        <dbReference type="Proteomes" id="UP001459277"/>
    </source>
</evidence>
<dbReference type="AlphaFoldDB" id="A0AAW2BVV3"/>